<dbReference type="Gene3D" id="1.10.10.10">
    <property type="entry name" value="Winged helix-like DNA-binding domain superfamily/Winged helix DNA-binding domain"/>
    <property type="match status" value="1"/>
</dbReference>
<dbReference type="InterPro" id="IPR000847">
    <property type="entry name" value="LysR_HTH_N"/>
</dbReference>
<keyword evidence="3" id="KW-0238">DNA-binding</keyword>
<protein>
    <submittedName>
        <fullName evidence="7">LysR family transcriptional regulator</fullName>
    </submittedName>
</protein>
<evidence type="ECO:0000313" key="8">
    <source>
        <dbReference type="Proteomes" id="UP001214441"/>
    </source>
</evidence>
<dbReference type="Proteomes" id="UP001214441">
    <property type="component" value="Unassembled WGS sequence"/>
</dbReference>
<dbReference type="InterPro" id="IPR005119">
    <property type="entry name" value="LysR_subst-bd"/>
</dbReference>
<evidence type="ECO:0000256" key="3">
    <source>
        <dbReference type="ARBA" id="ARBA00023125"/>
    </source>
</evidence>
<gene>
    <name evidence="7" type="ORF">NMN56_007665</name>
</gene>
<dbReference type="CDD" id="cd08414">
    <property type="entry name" value="PBP2_LTTR_aromatics_like"/>
    <property type="match status" value="1"/>
</dbReference>
<dbReference type="RefSeq" id="WP_283742478.1">
    <property type="nucleotide sequence ID" value="NZ_JANCPR020000006.1"/>
</dbReference>
<evidence type="ECO:0000256" key="2">
    <source>
        <dbReference type="ARBA" id="ARBA00023015"/>
    </source>
</evidence>
<feature type="compositionally biased region" description="Low complexity" evidence="5">
    <location>
        <begin position="360"/>
        <end position="375"/>
    </location>
</feature>
<dbReference type="SUPFAM" id="SSF46785">
    <property type="entry name" value="Winged helix' DNA-binding domain"/>
    <property type="match status" value="1"/>
</dbReference>
<evidence type="ECO:0000313" key="7">
    <source>
        <dbReference type="EMBL" id="MDJ1131835.1"/>
    </source>
</evidence>
<feature type="domain" description="HTH lysR-type" evidence="6">
    <location>
        <begin position="1"/>
        <end position="58"/>
    </location>
</feature>
<feature type="region of interest" description="Disordered" evidence="5">
    <location>
        <begin position="338"/>
        <end position="375"/>
    </location>
</feature>
<organism evidence="7 8">
    <name type="scientific">Streptomyces iconiensis</name>
    <dbReference type="NCBI Taxonomy" id="1384038"/>
    <lineage>
        <taxon>Bacteria</taxon>
        <taxon>Bacillati</taxon>
        <taxon>Actinomycetota</taxon>
        <taxon>Actinomycetes</taxon>
        <taxon>Kitasatosporales</taxon>
        <taxon>Streptomycetaceae</taxon>
        <taxon>Streptomyces</taxon>
    </lineage>
</organism>
<keyword evidence="2" id="KW-0805">Transcription regulation</keyword>
<keyword evidence="4" id="KW-0804">Transcription</keyword>
<dbReference type="EMBL" id="JANCPR020000006">
    <property type="protein sequence ID" value="MDJ1131835.1"/>
    <property type="molecule type" value="Genomic_DNA"/>
</dbReference>
<dbReference type="PANTHER" id="PTHR30346">
    <property type="entry name" value="TRANSCRIPTIONAL DUAL REGULATOR HCAR-RELATED"/>
    <property type="match status" value="1"/>
</dbReference>
<evidence type="ECO:0000259" key="6">
    <source>
        <dbReference type="PROSITE" id="PS50931"/>
    </source>
</evidence>
<dbReference type="Pfam" id="PF00126">
    <property type="entry name" value="HTH_1"/>
    <property type="match status" value="1"/>
</dbReference>
<evidence type="ECO:0000256" key="5">
    <source>
        <dbReference type="SAM" id="MobiDB-lite"/>
    </source>
</evidence>
<dbReference type="SUPFAM" id="SSF53850">
    <property type="entry name" value="Periplasmic binding protein-like II"/>
    <property type="match status" value="1"/>
</dbReference>
<reference evidence="7 8" key="1">
    <citation type="submission" date="2023-05" db="EMBL/GenBank/DDBJ databases">
        <title>Streptantibioticus silvisoli sp. nov., acidotolerant actinomycetes 1 from pine litter.</title>
        <authorList>
            <person name="Swiecimska M."/>
            <person name="Golinska P."/>
            <person name="Sangal V."/>
            <person name="Wachnowicz B."/>
            <person name="Goodfellow M."/>
        </authorList>
    </citation>
    <scope>NUCLEOTIDE SEQUENCE [LARGE SCALE GENOMIC DNA]</scope>
    <source>
        <strain evidence="7 8">DSM 42109</strain>
    </source>
</reference>
<dbReference type="PROSITE" id="PS50931">
    <property type="entry name" value="HTH_LYSR"/>
    <property type="match status" value="1"/>
</dbReference>
<accession>A0ABT6ZS01</accession>
<name>A0ABT6ZS01_9ACTN</name>
<dbReference type="Gene3D" id="3.40.190.10">
    <property type="entry name" value="Periplasmic binding protein-like II"/>
    <property type="match status" value="2"/>
</dbReference>
<dbReference type="InterPro" id="IPR036388">
    <property type="entry name" value="WH-like_DNA-bd_sf"/>
</dbReference>
<dbReference type="InterPro" id="IPR036390">
    <property type="entry name" value="WH_DNA-bd_sf"/>
</dbReference>
<dbReference type="PANTHER" id="PTHR30346:SF0">
    <property type="entry name" value="HCA OPERON TRANSCRIPTIONAL ACTIVATOR HCAR"/>
    <property type="match status" value="1"/>
</dbReference>
<proteinExistence type="inferred from homology"/>
<keyword evidence="8" id="KW-1185">Reference proteome</keyword>
<sequence length="375" mass="38674">MERDEVVCLLILAEELHFGRTAERMRLSRARVSQLVQRLERRVGTPLFVRTSRRVALTELGRQLRDDLEPHQRAMEAALARAAASARRPGGVLHVGFSGPVAGEVVMRAADLLARGHPGLVVDACEVPMSEPYCQLREGDFDVQLVELPAAEDDLDEGPELFAEGRALALPSGHPFAARETVTLEDLADLGGVPLLTGRAELPPDCREQFAPSRTPSGRPIAAGPAVTSLQEALVLVAAGKGVLLTGAHATTYFTRPGVTYVPLADAPPLGYGLVRRTGHDSAALRAFAHAADRAARSARSAGSAGSARALGSAEAVGSAEATGGDCVGDACVGGAGPERGAVARQAGGSGPSSPTGQRSPAPGSSPAAPVAPVV</sequence>
<evidence type="ECO:0000256" key="4">
    <source>
        <dbReference type="ARBA" id="ARBA00023163"/>
    </source>
</evidence>
<comment type="caution">
    <text evidence="7">The sequence shown here is derived from an EMBL/GenBank/DDBJ whole genome shotgun (WGS) entry which is preliminary data.</text>
</comment>
<comment type="similarity">
    <text evidence="1">Belongs to the LysR transcriptional regulatory family.</text>
</comment>
<evidence type="ECO:0000256" key="1">
    <source>
        <dbReference type="ARBA" id="ARBA00009437"/>
    </source>
</evidence>
<dbReference type="Pfam" id="PF03466">
    <property type="entry name" value="LysR_substrate"/>
    <property type="match status" value="1"/>
</dbReference>